<feature type="transmembrane region" description="Helical" evidence="1">
    <location>
        <begin position="7"/>
        <end position="27"/>
    </location>
</feature>
<dbReference type="EMBL" id="LGFD01000008">
    <property type="protein sequence ID" value="KUK18105.1"/>
    <property type="molecule type" value="Genomic_DNA"/>
</dbReference>
<dbReference type="OMA" id="KLWVWDD"/>
<dbReference type="Proteomes" id="UP000053911">
    <property type="component" value="Unassembled WGS sequence"/>
</dbReference>
<keyword evidence="1" id="KW-0812">Transmembrane</keyword>
<keyword evidence="1" id="KW-0472">Membrane</keyword>
<comment type="caution">
    <text evidence="2">The sequence shown here is derived from an EMBL/GenBank/DDBJ whole genome shotgun (WGS) entry which is preliminary data.</text>
</comment>
<evidence type="ECO:0000313" key="3">
    <source>
        <dbReference type="Proteomes" id="UP000053911"/>
    </source>
</evidence>
<dbReference type="PATRIC" id="fig|172049.5.peg.1383"/>
<dbReference type="AlphaFoldDB" id="A0A101ENC2"/>
<dbReference type="GeneID" id="8095007"/>
<sequence>MKRRGQLLSIDALLSLVIVVMVVGVVMNTNDMIKAEITNLLDWYDRANIANNMLDVLTKSPGYPEDWESNASNVEMVGLRDKDYPFALDYGKLESLNASINDAFIQNSYLLKLSRGHDFEIEVYTTKRDVNASGRFPRGETNIVFESNPGVNLDINGSSPNGVFQVEWVEITKNNGSIYRNEQICTSLKSGNLVDLENNDVLEFKVSEDITITGIRGEVIGPYLIPAGSIVTINVLVTQSKGFQINYGGGSCPYSFKVTGQGNVKVSVDYIDYGNWNLTSLVTHFSDIKKPTYKFVVINGSIYTDETVINASKVRSPWIQYERREFIVKKEIYNKTIKVGNATKKVLISGRLVGNIPAHFYLELQVSGTGNATFIVVDGVQVRGLFIEKTSQTSPLRAILFWKENGQNITKFYTGNITSVKILWRDLFEELPSDYTSKIVELWVYENNFSDLILRDKGDLDLLLDPLFEQAMIKLRVWDDR</sequence>
<protein>
    <submittedName>
        <fullName evidence="2">Uncharacterized protein</fullName>
    </submittedName>
</protein>
<reference evidence="3" key="1">
    <citation type="journal article" date="2015" name="MBio">
        <title>Genome-Resolved Metagenomic Analysis Reveals Roles for Candidate Phyla and Other Microbial Community Members in Biogeochemical Transformations in Oil Reservoirs.</title>
        <authorList>
            <person name="Hu P."/>
            <person name="Tom L."/>
            <person name="Singh A."/>
            <person name="Thomas B.C."/>
            <person name="Baker B.J."/>
            <person name="Piceno Y.M."/>
            <person name="Andersen G.L."/>
            <person name="Banfield J.F."/>
        </authorList>
    </citation>
    <scope>NUCLEOTIDE SEQUENCE [LARGE SCALE GENOMIC DNA]</scope>
</reference>
<evidence type="ECO:0000256" key="1">
    <source>
        <dbReference type="SAM" id="Phobius"/>
    </source>
</evidence>
<organism evidence="2 3">
    <name type="scientific">Thermococcus sibiricus</name>
    <dbReference type="NCBI Taxonomy" id="172049"/>
    <lineage>
        <taxon>Archaea</taxon>
        <taxon>Methanobacteriati</taxon>
        <taxon>Methanobacteriota</taxon>
        <taxon>Thermococci</taxon>
        <taxon>Thermococcales</taxon>
        <taxon>Thermococcaceae</taxon>
        <taxon>Thermococcus</taxon>
    </lineage>
</organism>
<accession>A0A101ENC2</accession>
<dbReference type="RefSeq" id="WP_012766072.1">
    <property type="nucleotide sequence ID" value="NZ_LGFD01000008.1"/>
</dbReference>
<name>A0A101ENC2_9EURY</name>
<gene>
    <name evidence="2" type="ORF">XD54_0612</name>
</gene>
<proteinExistence type="predicted"/>
<keyword evidence="1" id="KW-1133">Transmembrane helix</keyword>
<evidence type="ECO:0000313" key="2">
    <source>
        <dbReference type="EMBL" id="KUK18105.1"/>
    </source>
</evidence>